<accession>G4SYT8</accession>
<reference evidence="2" key="1">
    <citation type="journal article" date="2012" name="J. Bacteriol.">
        <title>Genome sequence of the haloalkaliphilic methanotrophic bacterium Methylomicrobium alcaliphilum 20Z.</title>
        <authorList>
            <person name="Vuilleumier S."/>
            <person name="Khmelenina V.N."/>
            <person name="Bringel F."/>
            <person name="Reshetnikov A.S."/>
            <person name="Lajus A."/>
            <person name="Mangenot S."/>
            <person name="Rouy Z."/>
            <person name="Op den Camp H.J."/>
            <person name="Jetten M.S."/>
            <person name="Dispirito A.A."/>
            <person name="Dunfield P."/>
            <person name="Klotz M.G."/>
            <person name="Semrau J.D."/>
            <person name="Stein L.Y."/>
            <person name="Barbe V."/>
            <person name="Medigue C."/>
            <person name="Trotsenko Y.A."/>
            <person name="Kalyuzhnaya M.G."/>
        </authorList>
    </citation>
    <scope>NUCLEOTIDE SEQUENCE [LARGE SCALE GENOMIC DNA]</scope>
    <source>
        <strain evidence="2">DSM 19304 / NCIMB 14124 / VKM B-2133 / 20Z</strain>
    </source>
</reference>
<dbReference type="EMBL" id="FO082060">
    <property type="protein sequence ID" value="CCE24385.1"/>
    <property type="molecule type" value="Genomic_DNA"/>
</dbReference>
<dbReference type="Proteomes" id="UP000008315">
    <property type="component" value="Chromosome"/>
</dbReference>
<name>G4SYT8_META2</name>
<gene>
    <name evidence="1" type="ordered locus">MEALZ_2710</name>
</gene>
<protein>
    <recommendedName>
        <fullName evidence="3">Methyltransferase type 11</fullName>
    </recommendedName>
</protein>
<organism evidence="1 2">
    <name type="scientific">Methylotuvimicrobium alcaliphilum (strain DSM 19304 / NCIMB 14124 / VKM B-2133 / 20Z)</name>
    <name type="common">Methylomicrobium alcaliphilum</name>
    <dbReference type="NCBI Taxonomy" id="1091494"/>
    <lineage>
        <taxon>Bacteria</taxon>
        <taxon>Pseudomonadati</taxon>
        <taxon>Pseudomonadota</taxon>
        <taxon>Gammaproteobacteria</taxon>
        <taxon>Methylococcales</taxon>
        <taxon>Methylococcaceae</taxon>
        <taxon>Methylotuvimicrobium</taxon>
    </lineage>
</organism>
<dbReference type="Gene3D" id="3.40.50.150">
    <property type="entry name" value="Vaccinia Virus protein VP39"/>
    <property type="match status" value="1"/>
</dbReference>
<evidence type="ECO:0000313" key="1">
    <source>
        <dbReference type="EMBL" id="CCE24385.1"/>
    </source>
</evidence>
<dbReference type="KEGG" id="mah:MEALZ_2710"/>
<sequence length="238" mass="27657">MLHIGCVDAGLMEEQFKKNELLHQKLDEVTTLLYGVDIDMDGISFLQEKGFNNLFFVDICDEGQCKVLYGLDFDVIILSEVIEHLMNPGLMLESIKKLMNEKTELLVSVPNAFNATNILNMLKGIEFVHPDHNYYFSYVCLNNLLKKSDLTIKKNYVYSFSEYAPFKSEYSTIKLIYWNLAKKYKAASGWLQFSKIISGDFLYWLTHFFEIRFVKFLYSKTVFFGDGLFVCCMCITVK</sequence>
<dbReference type="InterPro" id="IPR029063">
    <property type="entry name" value="SAM-dependent_MTases_sf"/>
</dbReference>
<proteinExistence type="predicted"/>
<dbReference type="STRING" id="1091494.MEALZ_2710"/>
<dbReference type="SUPFAM" id="SSF53335">
    <property type="entry name" value="S-adenosyl-L-methionine-dependent methyltransferases"/>
    <property type="match status" value="1"/>
</dbReference>
<dbReference type="HOGENOM" id="CLU_1164774_0_0_6"/>
<dbReference type="PATRIC" id="fig|271065.3.peg.2782"/>
<dbReference type="AlphaFoldDB" id="G4SYT8"/>
<evidence type="ECO:0000313" key="2">
    <source>
        <dbReference type="Proteomes" id="UP000008315"/>
    </source>
</evidence>
<dbReference type="Pfam" id="PF13489">
    <property type="entry name" value="Methyltransf_23"/>
    <property type="match status" value="1"/>
</dbReference>
<keyword evidence="2" id="KW-1185">Reference proteome</keyword>
<evidence type="ECO:0008006" key="3">
    <source>
        <dbReference type="Google" id="ProtNLM"/>
    </source>
</evidence>